<dbReference type="InterPro" id="IPR024654">
    <property type="entry name" value="Calcineurin-like_PHP_lpxH"/>
</dbReference>
<proteinExistence type="inferred from homology"/>
<dbReference type="PANTHER" id="PTHR12905:SF0">
    <property type="entry name" value="CALCINEURIN-LIKE PHOSPHOESTERASE DOMAIN-CONTAINING PROTEIN"/>
    <property type="match status" value="1"/>
</dbReference>
<evidence type="ECO:0000256" key="1">
    <source>
        <dbReference type="ARBA" id="ARBA00008950"/>
    </source>
</evidence>
<dbReference type="KEGG" id="uam:UABAM_04280"/>
<evidence type="ECO:0000259" key="2">
    <source>
        <dbReference type="Pfam" id="PF12850"/>
    </source>
</evidence>
<dbReference type="PANTHER" id="PTHR12905">
    <property type="entry name" value="METALLOPHOSPHOESTERASE"/>
    <property type="match status" value="1"/>
</dbReference>
<feature type="domain" description="Calcineurin-like phosphoesterase" evidence="2">
    <location>
        <begin position="1"/>
        <end position="198"/>
    </location>
</feature>
<dbReference type="OrthoDB" id="332939at2"/>
<dbReference type="AlphaFoldDB" id="A0A5S9F4T7"/>
<dbReference type="RefSeq" id="WP_151969986.1">
    <property type="nucleotide sequence ID" value="NZ_AP019860.1"/>
</dbReference>
<evidence type="ECO:0000313" key="3">
    <source>
        <dbReference type="EMBL" id="BBM85898.1"/>
    </source>
</evidence>
<accession>A0A5S9F4T7</accession>
<gene>
    <name evidence="3" type="ORF">UABAM_04280</name>
</gene>
<dbReference type="Pfam" id="PF12850">
    <property type="entry name" value="Metallophos_2"/>
    <property type="match status" value="1"/>
</dbReference>
<keyword evidence="4" id="KW-1185">Reference proteome</keyword>
<dbReference type="InterPro" id="IPR051693">
    <property type="entry name" value="UPF0046_metallophosphoest"/>
</dbReference>
<dbReference type="Gene3D" id="3.60.21.10">
    <property type="match status" value="1"/>
</dbReference>
<protein>
    <submittedName>
        <fullName evidence="3">Serine/threonine protein phosphatase</fullName>
    </submittedName>
</protein>
<name>A0A5S9F4T7_UABAM</name>
<dbReference type="EMBL" id="AP019860">
    <property type="protein sequence ID" value="BBM85898.1"/>
    <property type="molecule type" value="Genomic_DNA"/>
</dbReference>
<evidence type="ECO:0000313" key="4">
    <source>
        <dbReference type="Proteomes" id="UP000326354"/>
    </source>
</evidence>
<organism evidence="3 4">
    <name type="scientific">Uabimicrobium amorphum</name>
    <dbReference type="NCBI Taxonomy" id="2596890"/>
    <lineage>
        <taxon>Bacteria</taxon>
        <taxon>Pseudomonadati</taxon>
        <taxon>Planctomycetota</taxon>
        <taxon>Candidatus Uabimicrobiia</taxon>
        <taxon>Candidatus Uabimicrobiales</taxon>
        <taxon>Candidatus Uabimicrobiaceae</taxon>
        <taxon>Candidatus Uabimicrobium</taxon>
    </lineage>
</organism>
<dbReference type="Proteomes" id="UP000326354">
    <property type="component" value="Chromosome"/>
</dbReference>
<sequence>MKLLLFSDLHCNNMAARFLLHCAQSVDIVIGAGDFCSAHRGLHPILTILKNISQPMIFIPGNNETDNALRQECSGLENVHVLHGNGCSLHGIEFFGVGGGIPITPFGKWSFDFSEIQAEELFASCPDNAIIVSHSPPKGIVDVSSSGKSLGSTTVRKVVEEKSPRLVVCGHIHGSEGQIEKLNDSYIINAGPAGIIWDLDKNVIVT</sequence>
<dbReference type="InterPro" id="IPR029052">
    <property type="entry name" value="Metallo-depent_PP-like"/>
</dbReference>
<reference evidence="3 4" key="1">
    <citation type="submission" date="2019-08" db="EMBL/GenBank/DDBJ databases">
        <title>Complete genome sequence of Candidatus Uab amorphum.</title>
        <authorList>
            <person name="Shiratori T."/>
            <person name="Suzuki S."/>
            <person name="Kakizawa Y."/>
            <person name="Ishida K."/>
        </authorList>
    </citation>
    <scope>NUCLEOTIDE SEQUENCE [LARGE SCALE GENOMIC DNA]</scope>
    <source>
        <strain evidence="3 4">SRT547</strain>
    </source>
</reference>
<comment type="similarity">
    <text evidence="1">Belongs to the metallophosphoesterase superfamily. YfcE family.</text>
</comment>
<dbReference type="SUPFAM" id="SSF56300">
    <property type="entry name" value="Metallo-dependent phosphatases"/>
    <property type="match status" value="1"/>
</dbReference>